<evidence type="ECO:0000313" key="3">
    <source>
        <dbReference type="EMBL" id="CAD8337774.1"/>
    </source>
</evidence>
<gene>
    <name evidence="3" type="ORF">CAUS1442_LOCUS9902</name>
</gene>
<dbReference type="AlphaFoldDB" id="A0A7R9WWQ0"/>
<dbReference type="EMBL" id="HBEF01015847">
    <property type="protein sequence ID" value="CAD8337774.1"/>
    <property type="molecule type" value="Transcribed_RNA"/>
</dbReference>
<protein>
    <submittedName>
        <fullName evidence="3">Uncharacterized protein</fullName>
    </submittedName>
</protein>
<sequence>MSAQQYEELKKNEDDKMQKMNFGAWGPRFQPTDAPRGDWMVTPRLWTNGFHSDRSPASSPSSGAGASSSTSSSPSTKRTRIAEIIRDQGPGFALAYLLTAFLGSTHGLYRVAQQGWTLRAALLTVLRSAVFIPARISTWRTACAIICMRVAAATGLTQVGCRIIEQANRQRLWAPRRTIAVSAVTMFTSLLVWAGMLHLGMS</sequence>
<keyword evidence="2" id="KW-1133">Transmembrane helix</keyword>
<proteinExistence type="predicted"/>
<feature type="compositionally biased region" description="Basic and acidic residues" evidence="1">
    <location>
        <begin position="7"/>
        <end position="18"/>
    </location>
</feature>
<keyword evidence="2" id="KW-0812">Transmembrane</keyword>
<evidence type="ECO:0000256" key="1">
    <source>
        <dbReference type="SAM" id="MobiDB-lite"/>
    </source>
</evidence>
<feature type="region of interest" description="Disordered" evidence="1">
    <location>
        <begin position="1"/>
        <end position="78"/>
    </location>
</feature>
<evidence type="ECO:0000256" key="2">
    <source>
        <dbReference type="SAM" id="Phobius"/>
    </source>
</evidence>
<reference evidence="3" key="1">
    <citation type="submission" date="2021-01" db="EMBL/GenBank/DDBJ databases">
        <authorList>
            <person name="Corre E."/>
            <person name="Pelletier E."/>
            <person name="Niang G."/>
            <person name="Scheremetjew M."/>
            <person name="Finn R."/>
            <person name="Kale V."/>
            <person name="Holt S."/>
            <person name="Cochrane G."/>
            <person name="Meng A."/>
            <person name="Brown T."/>
            <person name="Cohen L."/>
        </authorList>
    </citation>
    <scope>NUCLEOTIDE SEQUENCE</scope>
    <source>
        <strain evidence="3">CCMP3328</strain>
    </source>
</reference>
<organism evidence="3">
    <name type="scientific">Craspedostauros australis</name>
    <dbReference type="NCBI Taxonomy" id="1486917"/>
    <lineage>
        <taxon>Eukaryota</taxon>
        <taxon>Sar</taxon>
        <taxon>Stramenopiles</taxon>
        <taxon>Ochrophyta</taxon>
        <taxon>Bacillariophyta</taxon>
        <taxon>Bacillariophyceae</taxon>
        <taxon>Bacillariophycidae</taxon>
        <taxon>Naviculales</taxon>
        <taxon>Naviculaceae</taxon>
        <taxon>Craspedostauros</taxon>
    </lineage>
</organism>
<feature type="transmembrane region" description="Helical" evidence="2">
    <location>
        <begin position="179"/>
        <end position="201"/>
    </location>
</feature>
<accession>A0A7R9WWQ0</accession>
<keyword evidence="2" id="KW-0472">Membrane</keyword>
<name>A0A7R9WWQ0_9STRA</name>
<feature type="compositionally biased region" description="Low complexity" evidence="1">
    <location>
        <begin position="55"/>
        <end position="76"/>
    </location>
</feature>